<feature type="region of interest" description="Disordered" evidence="1">
    <location>
        <begin position="94"/>
        <end position="133"/>
    </location>
</feature>
<feature type="compositionally biased region" description="Basic and acidic residues" evidence="1">
    <location>
        <begin position="94"/>
        <end position="107"/>
    </location>
</feature>
<dbReference type="AlphaFoldDB" id="U4TQT0"/>
<keyword evidence="3" id="KW-1185">Reference proteome</keyword>
<proteinExistence type="predicted"/>
<evidence type="ECO:0000313" key="2">
    <source>
        <dbReference type="EMBL" id="ERL63847.1"/>
    </source>
</evidence>
<evidence type="ECO:0000313" key="3">
    <source>
        <dbReference type="Proteomes" id="UP000030647"/>
    </source>
</evidence>
<dbReference type="HOGENOM" id="CLU_1904072_0_0_9"/>
<sequence>MPSAKGLSFGDYMKASKEAQDFWPKTIAANGNKPFSVRGTTSEGKSYLAMTVTPSARQGVDYQLTRFDHQSQPMSHLDIHGKLTDAANIKTLTRELPRSSGEAKFEMESGGGSSSSRRSKSLKGKATAGSRGR</sequence>
<organism evidence="2 3">
    <name type="scientific">Schleiferilactobacillus shenzhenensis LY-73</name>
    <dbReference type="NCBI Taxonomy" id="1231336"/>
    <lineage>
        <taxon>Bacteria</taxon>
        <taxon>Bacillati</taxon>
        <taxon>Bacillota</taxon>
        <taxon>Bacilli</taxon>
        <taxon>Lactobacillales</taxon>
        <taxon>Lactobacillaceae</taxon>
        <taxon>Schleiferilactobacillus</taxon>
    </lineage>
</organism>
<name>U4TQT0_9LACO</name>
<protein>
    <submittedName>
        <fullName evidence="2">Uncharacterized protein</fullName>
    </submittedName>
</protein>
<dbReference type="STRING" id="1231336.L248_2140"/>
<gene>
    <name evidence="2" type="ORF">L248_2140</name>
</gene>
<dbReference type="EMBL" id="KI271612">
    <property type="protein sequence ID" value="ERL63847.1"/>
    <property type="molecule type" value="Genomic_DNA"/>
</dbReference>
<accession>U4TQT0</accession>
<evidence type="ECO:0000256" key="1">
    <source>
        <dbReference type="SAM" id="MobiDB-lite"/>
    </source>
</evidence>
<reference evidence="3" key="1">
    <citation type="journal article" date="2013" name="Genome Announc.">
        <title>Whole-Genome Sequencing of Lactobacillus shenzhenensis Strain LY-73T.</title>
        <authorList>
            <person name="Lin Z."/>
            <person name="Liu Z."/>
            <person name="Yang R."/>
            <person name="Zou Y."/>
            <person name="Wan D."/>
            <person name="Chen J."/>
            <person name="Guo M."/>
            <person name="Zhao J."/>
            <person name="Fang C."/>
            <person name="Yang R."/>
            <person name="Liu F."/>
        </authorList>
    </citation>
    <scope>NUCLEOTIDE SEQUENCE [LARGE SCALE GENOMIC DNA]</scope>
    <source>
        <strain evidence="3">LY-73</strain>
    </source>
</reference>
<dbReference type="Proteomes" id="UP000030647">
    <property type="component" value="Unassembled WGS sequence"/>
</dbReference>